<keyword evidence="1" id="KW-0472">Membrane</keyword>
<feature type="transmembrane region" description="Helical" evidence="1">
    <location>
        <begin position="53"/>
        <end position="75"/>
    </location>
</feature>
<sequence>MSYQFLLDFRIIFTYYILGTASPINYSHLSATIYSPATSNNYVPSRTNQCFYYFTRFLLTINIIHVARLLIFNLWELHVNGSVEMFGFLGLIIWSGVFIPVFCSDFILLKPNCLKLLFRSMDTCDKVLNKTKEHLGKETISKILFKKSFLVWFLMIHSVAFDYLTITNCMWSSYENIENDPAMLYSAIPWKNSWVDVIYWFILQMIMGSIDMLWSLMLTLPGVVAYHYECVIRALAESVEIGPTSKYPLEAILKDYELIEFAVRDLHQNGFSKMLLIFFGTFGVQQAIESFCIFQMIKYGASWDEYQFFFWDLMFTTGRVFHVMDALSRAYQASQIFLNSVRIEVGRQSNVRRGSRKCLRSRREPLLKKIRMMKPIPMRIGPVLCKQNLILTSGSVHLDNIVSSALWP</sequence>
<evidence type="ECO:0008006" key="4">
    <source>
        <dbReference type="Google" id="ProtNLM"/>
    </source>
</evidence>
<protein>
    <recommendedName>
        <fullName evidence="4">Gustatory receptor</fullName>
    </recommendedName>
</protein>
<gene>
    <name evidence="2" type="ORF">ODALV1_LOCUS17921</name>
</gene>
<evidence type="ECO:0000313" key="3">
    <source>
        <dbReference type="Proteomes" id="UP001642540"/>
    </source>
</evidence>
<feature type="transmembrane region" description="Helical" evidence="1">
    <location>
        <begin position="194"/>
        <end position="214"/>
    </location>
</feature>
<organism evidence="2 3">
    <name type="scientific">Orchesella dallaii</name>
    <dbReference type="NCBI Taxonomy" id="48710"/>
    <lineage>
        <taxon>Eukaryota</taxon>
        <taxon>Metazoa</taxon>
        <taxon>Ecdysozoa</taxon>
        <taxon>Arthropoda</taxon>
        <taxon>Hexapoda</taxon>
        <taxon>Collembola</taxon>
        <taxon>Entomobryomorpha</taxon>
        <taxon>Entomobryoidea</taxon>
        <taxon>Orchesellidae</taxon>
        <taxon>Orchesellinae</taxon>
        <taxon>Orchesella</taxon>
    </lineage>
</organism>
<dbReference type="EMBL" id="CAXLJM020000057">
    <property type="protein sequence ID" value="CAL8117966.1"/>
    <property type="molecule type" value="Genomic_DNA"/>
</dbReference>
<proteinExistence type="predicted"/>
<keyword evidence="3" id="KW-1185">Reference proteome</keyword>
<feature type="transmembrane region" description="Helical" evidence="1">
    <location>
        <begin position="87"/>
        <end position="109"/>
    </location>
</feature>
<accession>A0ABP1R232</accession>
<keyword evidence="1" id="KW-0812">Transmembrane</keyword>
<evidence type="ECO:0000256" key="1">
    <source>
        <dbReference type="SAM" id="Phobius"/>
    </source>
</evidence>
<dbReference type="Proteomes" id="UP001642540">
    <property type="component" value="Unassembled WGS sequence"/>
</dbReference>
<name>A0ABP1R232_9HEXA</name>
<evidence type="ECO:0000313" key="2">
    <source>
        <dbReference type="EMBL" id="CAL8117966.1"/>
    </source>
</evidence>
<comment type="caution">
    <text evidence="2">The sequence shown here is derived from an EMBL/GenBank/DDBJ whole genome shotgun (WGS) entry which is preliminary data.</text>
</comment>
<keyword evidence="1" id="KW-1133">Transmembrane helix</keyword>
<reference evidence="2 3" key="1">
    <citation type="submission" date="2024-08" db="EMBL/GenBank/DDBJ databases">
        <authorList>
            <person name="Cucini C."/>
            <person name="Frati F."/>
        </authorList>
    </citation>
    <scope>NUCLEOTIDE SEQUENCE [LARGE SCALE GENOMIC DNA]</scope>
</reference>
<feature type="transmembrane region" description="Helical" evidence="1">
    <location>
        <begin position="149"/>
        <end position="174"/>
    </location>
</feature>